<organism evidence="4 5">
    <name type="scientific">Borrelia anserina BA2</name>
    <dbReference type="NCBI Taxonomy" id="1313293"/>
    <lineage>
        <taxon>Bacteria</taxon>
        <taxon>Pseudomonadati</taxon>
        <taxon>Spirochaetota</taxon>
        <taxon>Spirochaetia</taxon>
        <taxon>Spirochaetales</taxon>
        <taxon>Borreliaceae</taxon>
        <taxon>Borrelia</taxon>
    </lineage>
</organism>
<feature type="domain" description="Ferritin/DPS" evidence="3">
    <location>
        <begin position="28"/>
        <end position="169"/>
    </location>
</feature>
<comment type="similarity">
    <text evidence="1 2">Belongs to the Dps family.</text>
</comment>
<dbReference type="Proteomes" id="UP000019262">
    <property type="component" value="Chromosome"/>
</dbReference>
<dbReference type="Pfam" id="PF00210">
    <property type="entry name" value="Ferritin"/>
    <property type="match status" value="1"/>
</dbReference>
<dbReference type="AlphaFoldDB" id="W5SN86"/>
<dbReference type="PANTHER" id="PTHR42932:SF1">
    <property type="entry name" value="GENERAL STRESS PROTEIN 20U"/>
    <property type="match status" value="1"/>
</dbReference>
<dbReference type="InterPro" id="IPR009078">
    <property type="entry name" value="Ferritin-like_SF"/>
</dbReference>
<dbReference type="EMBL" id="CP005829">
    <property type="protein sequence ID" value="AHH08659.1"/>
    <property type="molecule type" value="Genomic_DNA"/>
</dbReference>
<dbReference type="GO" id="GO:0008199">
    <property type="term" value="F:ferric iron binding"/>
    <property type="evidence" value="ECO:0007669"/>
    <property type="project" value="InterPro"/>
</dbReference>
<gene>
    <name evidence="4" type="ORF">BAN_0046500</name>
</gene>
<protein>
    <submittedName>
        <fullName evidence="4">Neutrophil-activating protein A</fullName>
    </submittedName>
</protein>
<dbReference type="InterPro" id="IPR008331">
    <property type="entry name" value="Ferritin_DPS_dom"/>
</dbReference>
<dbReference type="PATRIC" id="fig|1313293.3.peg.705"/>
<dbReference type="InterPro" id="IPR012347">
    <property type="entry name" value="Ferritin-like"/>
</dbReference>
<reference evidence="4 5" key="1">
    <citation type="submission" date="2013-04" db="EMBL/GenBank/DDBJ databases">
        <title>Comparative Genomics of Relapsing Fever Spirochetes.</title>
        <authorList>
            <person name="Schwan T.G."/>
            <person name="Raffel S.J."/>
            <person name="Porcella S.F."/>
            <person name="Martens C.A."/>
            <person name="Bruno D.P."/>
            <person name="Rickefs S.M."/>
            <person name="Barbian K.B."/>
        </authorList>
    </citation>
    <scope>NUCLEOTIDE SEQUENCE [LARGE SCALE GENOMIC DNA]</scope>
    <source>
        <strain evidence="4 5">BA2</strain>
    </source>
</reference>
<dbReference type="CDD" id="cd01043">
    <property type="entry name" value="DPS"/>
    <property type="match status" value="1"/>
</dbReference>
<evidence type="ECO:0000256" key="2">
    <source>
        <dbReference type="RuleBase" id="RU003875"/>
    </source>
</evidence>
<evidence type="ECO:0000313" key="4">
    <source>
        <dbReference type="EMBL" id="AHH08659.1"/>
    </source>
</evidence>
<dbReference type="PRINTS" id="PR01346">
    <property type="entry name" value="HELNAPAPROT"/>
</dbReference>
<dbReference type="Gene3D" id="1.20.1260.10">
    <property type="match status" value="1"/>
</dbReference>
<evidence type="ECO:0000259" key="3">
    <source>
        <dbReference type="Pfam" id="PF00210"/>
    </source>
</evidence>
<evidence type="ECO:0000256" key="1">
    <source>
        <dbReference type="ARBA" id="ARBA00009497"/>
    </source>
</evidence>
<sequence>MFNFKEENSMTNHLSYLKKDDLDKVNLKLQELLAGLHVFYANLRGIHWNIKDINFFVIHKKTEKLYDYVSEVIDILAERSRALGYDSEFRCSEFIKKSFIEEISLDITSNLVLSINSIVCGLNDILKKMSEIRCFVDNTCDYGTANVLDDIIVSFEKYLWMYGSLLSDCDCPCHKKECCSKKH</sequence>
<name>W5SN86_BORAN</name>
<dbReference type="InterPro" id="IPR002177">
    <property type="entry name" value="DPS_DNA-bd"/>
</dbReference>
<dbReference type="PIRSF" id="PIRSF005900">
    <property type="entry name" value="Dps"/>
    <property type="match status" value="1"/>
</dbReference>
<accession>W5SN86</accession>
<evidence type="ECO:0000313" key="5">
    <source>
        <dbReference type="Proteomes" id="UP000019262"/>
    </source>
</evidence>
<proteinExistence type="inferred from homology"/>
<dbReference type="eggNOG" id="COG0783">
    <property type="taxonomic scope" value="Bacteria"/>
</dbReference>
<dbReference type="HOGENOM" id="CLU_098183_2_2_12"/>
<dbReference type="PANTHER" id="PTHR42932">
    <property type="entry name" value="GENERAL STRESS PROTEIN 20U"/>
    <property type="match status" value="1"/>
</dbReference>
<dbReference type="SUPFAM" id="SSF47240">
    <property type="entry name" value="Ferritin-like"/>
    <property type="match status" value="1"/>
</dbReference>